<name>A0A7C4PKW7_9CHLR</name>
<organism evidence="1">
    <name type="scientific">Anaerolinea thermolimosa</name>
    <dbReference type="NCBI Taxonomy" id="229919"/>
    <lineage>
        <taxon>Bacteria</taxon>
        <taxon>Bacillati</taxon>
        <taxon>Chloroflexota</taxon>
        <taxon>Anaerolineae</taxon>
        <taxon>Anaerolineales</taxon>
        <taxon>Anaerolineaceae</taxon>
        <taxon>Anaerolinea</taxon>
    </lineage>
</organism>
<dbReference type="EMBL" id="DSYK01000675">
    <property type="protein sequence ID" value="HGS22887.1"/>
    <property type="molecule type" value="Genomic_DNA"/>
</dbReference>
<sequence>MSKMFETIGAFSGKMASKPGLISGAMSTMDAKVVADAVNQNAAFMSQLVGNLDPKALATVINRNPEFLTRLIKELDPEQVAASVNKNQRFVTKLVEALQPNVFSRSVNVVFNKMRRATFRPGSSQAEAAEG</sequence>
<comment type="caution">
    <text evidence="1">The sequence shown here is derived from an EMBL/GenBank/DDBJ whole genome shotgun (WGS) entry which is preliminary data.</text>
</comment>
<accession>A0A7C4PKW7</accession>
<evidence type="ECO:0000313" key="1">
    <source>
        <dbReference type="EMBL" id="HGS22887.1"/>
    </source>
</evidence>
<protein>
    <submittedName>
        <fullName evidence="1">Uncharacterized protein</fullName>
    </submittedName>
</protein>
<dbReference type="AlphaFoldDB" id="A0A7C4PKW7"/>
<gene>
    <name evidence="1" type="ORF">ENT37_13610</name>
</gene>
<reference evidence="1" key="1">
    <citation type="journal article" date="2020" name="mSystems">
        <title>Genome- and Community-Level Interaction Insights into Carbon Utilization and Element Cycling Functions of Hydrothermarchaeota in Hydrothermal Sediment.</title>
        <authorList>
            <person name="Zhou Z."/>
            <person name="Liu Y."/>
            <person name="Xu W."/>
            <person name="Pan J."/>
            <person name="Luo Z.H."/>
            <person name="Li M."/>
        </authorList>
    </citation>
    <scope>NUCLEOTIDE SEQUENCE [LARGE SCALE GENOMIC DNA]</scope>
    <source>
        <strain evidence="1">SpSt-573</strain>
    </source>
</reference>
<proteinExistence type="predicted"/>